<evidence type="ECO:0000313" key="3">
    <source>
        <dbReference type="Proteomes" id="UP001358586"/>
    </source>
</evidence>
<reference evidence="2 3" key="1">
    <citation type="submission" date="2023-03" db="EMBL/GenBank/DDBJ databases">
        <title>WGS of Gossypium arboreum.</title>
        <authorList>
            <person name="Yu D."/>
        </authorList>
    </citation>
    <scope>NUCLEOTIDE SEQUENCE [LARGE SCALE GENOMIC DNA]</scope>
    <source>
        <tissue evidence="2">Leaf</tissue>
    </source>
</reference>
<keyword evidence="3" id="KW-1185">Reference proteome</keyword>
<feature type="region of interest" description="Disordered" evidence="1">
    <location>
        <begin position="65"/>
        <end position="97"/>
    </location>
</feature>
<name>A0ABR0MP99_GOSAR</name>
<dbReference type="Proteomes" id="UP001358586">
    <property type="component" value="Chromosome 12"/>
</dbReference>
<sequence>MELVDDDDVETMVALYCLPASIEPIELFAELANVEPVQNVTPLNQQCGVEDLYTNVPKASIHPLVIGTDADGEERSNNNGGSDHQGEDFSDLDLDKVSNDIEKEGADNNHNVYAPTLRNPTHGFVIQNVLDLVP</sequence>
<organism evidence="2 3">
    <name type="scientific">Gossypium arboreum</name>
    <name type="common">Tree cotton</name>
    <name type="synonym">Gossypium nanking</name>
    <dbReference type="NCBI Taxonomy" id="29729"/>
    <lineage>
        <taxon>Eukaryota</taxon>
        <taxon>Viridiplantae</taxon>
        <taxon>Streptophyta</taxon>
        <taxon>Embryophyta</taxon>
        <taxon>Tracheophyta</taxon>
        <taxon>Spermatophyta</taxon>
        <taxon>Magnoliopsida</taxon>
        <taxon>eudicotyledons</taxon>
        <taxon>Gunneridae</taxon>
        <taxon>Pentapetalae</taxon>
        <taxon>rosids</taxon>
        <taxon>malvids</taxon>
        <taxon>Malvales</taxon>
        <taxon>Malvaceae</taxon>
        <taxon>Malvoideae</taxon>
        <taxon>Gossypium</taxon>
    </lineage>
</organism>
<evidence type="ECO:0000313" key="2">
    <source>
        <dbReference type="EMBL" id="KAK5775794.1"/>
    </source>
</evidence>
<evidence type="ECO:0000256" key="1">
    <source>
        <dbReference type="SAM" id="MobiDB-lite"/>
    </source>
</evidence>
<dbReference type="EMBL" id="JARKNE010000012">
    <property type="protein sequence ID" value="KAK5775794.1"/>
    <property type="molecule type" value="Genomic_DNA"/>
</dbReference>
<gene>
    <name evidence="2" type="ORF">PVK06_043736</name>
</gene>
<protein>
    <submittedName>
        <fullName evidence="2">Uncharacterized protein</fullName>
    </submittedName>
</protein>
<accession>A0ABR0MP99</accession>
<comment type="caution">
    <text evidence="2">The sequence shown here is derived from an EMBL/GenBank/DDBJ whole genome shotgun (WGS) entry which is preliminary data.</text>
</comment>
<proteinExistence type="predicted"/>